<dbReference type="EMBL" id="SULG01000038">
    <property type="protein sequence ID" value="TLD41707.1"/>
    <property type="molecule type" value="Genomic_DNA"/>
</dbReference>
<protein>
    <submittedName>
        <fullName evidence="1">Uncharacterized protein</fullName>
    </submittedName>
</protein>
<name>A0A533QAH6_9BACT</name>
<proteinExistence type="predicted"/>
<evidence type="ECO:0000313" key="2">
    <source>
        <dbReference type="Proteomes" id="UP000319783"/>
    </source>
</evidence>
<sequence length="37" mass="4718">MKNKWLGQIVWNFFFQSRIPIPNSIRRNYASFYYREF</sequence>
<accession>A0A533QAH6</accession>
<organism evidence="1 2">
    <name type="scientific">Candidatus Jettenia ecosi</name>
    <dbReference type="NCBI Taxonomy" id="2494326"/>
    <lineage>
        <taxon>Bacteria</taxon>
        <taxon>Pseudomonadati</taxon>
        <taxon>Planctomycetota</taxon>
        <taxon>Candidatus Brocadiia</taxon>
        <taxon>Candidatus Brocadiales</taxon>
        <taxon>Candidatus Brocadiaceae</taxon>
        <taxon>Candidatus Jettenia</taxon>
    </lineage>
</organism>
<evidence type="ECO:0000313" key="1">
    <source>
        <dbReference type="EMBL" id="TLD41707.1"/>
    </source>
</evidence>
<dbReference type="Proteomes" id="UP000319783">
    <property type="component" value="Unassembled WGS sequence"/>
</dbReference>
<dbReference type="AlphaFoldDB" id="A0A533QAH6"/>
<comment type="caution">
    <text evidence="1">The sequence shown here is derived from an EMBL/GenBank/DDBJ whole genome shotgun (WGS) entry which is preliminary data.</text>
</comment>
<gene>
    <name evidence="1" type="ORF">JETT_2002</name>
</gene>
<reference evidence="1 2" key="1">
    <citation type="submission" date="2019-04" db="EMBL/GenBank/DDBJ databases">
        <title>Genome of a novel bacterium Candidatus Jettenia ecosi reconstructed from metagenome of an anammox bioreactor.</title>
        <authorList>
            <person name="Mardanov A.V."/>
            <person name="Beletsky A.V."/>
            <person name="Ravin N.V."/>
            <person name="Botchkova E.A."/>
            <person name="Litti Y.V."/>
            <person name="Nozhevnikova A.N."/>
        </authorList>
    </citation>
    <scope>NUCLEOTIDE SEQUENCE [LARGE SCALE GENOMIC DNA]</scope>
    <source>
        <strain evidence="1">J2</strain>
    </source>
</reference>